<evidence type="ECO:0000313" key="7">
    <source>
        <dbReference type="EMBL" id="GBF88323.1"/>
    </source>
</evidence>
<dbReference type="SUPFAM" id="SSF75217">
    <property type="entry name" value="alpha/beta knot"/>
    <property type="match status" value="1"/>
</dbReference>
<dbReference type="InParanoid" id="A0A2V0NRZ7"/>
<dbReference type="Gene3D" id="3.40.1280.10">
    <property type="match status" value="1"/>
</dbReference>
<evidence type="ECO:0000256" key="5">
    <source>
        <dbReference type="SAM" id="MobiDB-lite"/>
    </source>
</evidence>
<dbReference type="GO" id="GO:0003723">
    <property type="term" value="F:RNA binding"/>
    <property type="evidence" value="ECO:0007669"/>
    <property type="project" value="InterPro"/>
</dbReference>
<feature type="domain" description="tRNA/rRNA methyltransferase SpoU type" evidence="6">
    <location>
        <begin position="105"/>
        <end position="261"/>
    </location>
</feature>
<evidence type="ECO:0000313" key="8">
    <source>
        <dbReference type="Proteomes" id="UP000247498"/>
    </source>
</evidence>
<dbReference type="GO" id="GO:0002128">
    <property type="term" value="P:tRNA nucleoside ribose methylation"/>
    <property type="evidence" value="ECO:0007669"/>
    <property type="project" value="TreeGrafter"/>
</dbReference>
<protein>
    <recommendedName>
        <fullName evidence="6">tRNA/rRNA methyltransferase SpoU type domain-containing protein</fullName>
    </recommendedName>
</protein>
<dbReference type="OrthoDB" id="541981at2759"/>
<feature type="compositionally biased region" description="Low complexity" evidence="5">
    <location>
        <begin position="35"/>
        <end position="46"/>
    </location>
</feature>
<feature type="region of interest" description="Disordered" evidence="5">
    <location>
        <begin position="1"/>
        <end position="46"/>
    </location>
</feature>
<dbReference type="InterPro" id="IPR004384">
    <property type="entry name" value="RNA_MeTrfase_TrmJ/LasT"/>
</dbReference>
<accession>A0A2V0NRZ7</accession>
<dbReference type="Pfam" id="PF00588">
    <property type="entry name" value="SpoU_methylase"/>
    <property type="match status" value="1"/>
</dbReference>
<keyword evidence="8" id="KW-1185">Reference proteome</keyword>
<evidence type="ECO:0000256" key="4">
    <source>
        <dbReference type="ARBA" id="ARBA00022691"/>
    </source>
</evidence>
<organism evidence="7 8">
    <name type="scientific">Raphidocelis subcapitata</name>
    <dbReference type="NCBI Taxonomy" id="307507"/>
    <lineage>
        <taxon>Eukaryota</taxon>
        <taxon>Viridiplantae</taxon>
        <taxon>Chlorophyta</taxon>
        <taxon>core chlorophytes</taxon>
        <taxon>Chlorophyceae</taxon>
        <taxon>CS clade</taxon>
        <taxon>Sphaeropleales</taxon>
        <taxon>Selenastraceae</taxon>
        <taxon>Raphidocelis</taxon>
    </lineage>
</organism>
<dbReference type="InterPro" id="IPR029028">
    <property type="entry name" value="Alpha/beta_knot_MTases"/>
</dbReference>
<comment type="caution">
    <text evidence="7">The sequence shown here is derived from an EMBL/GenBank/DDBJ whole genome shotgun (WGS) entry which is preliminary data.</text>
</comment>
<keyword evidence="4" id="KW-0949">S-adenosyl-L-methionine</keyword>
<dbReference type="InterPro" id="IPR029026">
    <property type="entry name" value="tRNA_m1G_MTases_N"/>
</dbReference>
<comment type="similarity">
    <text evidence="1">Belongs to the class IV-like SAM-binding methyltransferase superfamily. RNA methyltransferase TrmH family.</text>
</comment>
<feature type="compositionally biased region" description="Gly residues" evidence="5">
    <location>
        <begin position="13"/>
        <end position="34"/>
    </location>
</feature>
<evidence type="ECO:0000259" key="6">
    <source>
        <dbReference type="Pfam" id="PF00588"/>
    </source>
</evidence>
<keyword evidence="3" id="KW-0808">Transferase</keyword>
<feature type="compositionally biased region" description="Low complexity" evidence="5">
    <location>
        <begin position="82"/>
        <end position="96"/>
    </location>
</feature>
<gene>
    <name evidence="7" type="ORF">Rsub_01035</name>
</gene>
<evidence type="ECO:0000256" key="1">
    <source>
        <dbReference type="ARBA" id="ARBA00007228"/>
    </source>
</evidence>
<dbReference type="InterPro" id="IPR001537">
    <property type="entry name" value="SpoU_MeTrfase"/>
</dbReference>
<dbReference type="PANTHER" id="PTHR42786">
    <property type="entry name" value="TRNA/RRNA METHYLTRANSFERASE"/>
    <property type="match status" value="1"/>
</dbReference>
<dbReference type="GO" id="GO:0008173">
    <property type="term" value="F:RNA methyltransferase activity"/>
    <property type="evidence" value="ECO:0007669"/>
    <property type="project" value="InterPro"/>
</dbReference>
<dbReference type="EMBL" id="BDRX01000004">
    <property type="protein sequence ID" value="GBF88323.1"/>
    <property type="molecule type" value="Genomic_DNA"/>
</dbReference>
<dbReference type="GO" id="GO:0005829">
    <property type="term" value="C:cytosol"/>
    <property type="evidence" value="ECO:0007669"/>
    <property type="project" value="TreeGrafter"/>
</dbReference>
<name>A0A2V0NRZ7_9CHLO</name>
<evidence type="ECO:0000256" key="3">
    <source>
        <dbReference type="ARBA" id="ARBA00022679"/>
    </source>
</evidence>
<reference evidence="7 8" key="1">
    <citation type="journal article" date="2018" name="Sci. Rep.">
        <title>Raphidocelis subcapitata (=Pseudokirchneriella subcapitata) provides an insight into genome evolution and environmental adaptations in the Sphaeropleales.</title>
        <authorList>
            <person name="Suzuki S."/>
            <person name="Yamaguchi H."/>
            <person name="Nakajima N."/>
            <person name="Kawachi M."/>
        </authorList>
    </citation>
    <scope>NUCLEOTIDE SEQUENCE [LARGE SCALE GENOMIC DNA]</scope>
    <source>
        <strain evidence="7 8">NIES-35</strain>
    </source>
</reference>
<dbReference type="AlphaFoldDB" id="A0A2V0NRZ7"/>
<evidence type="ECO:0000256" key="2">
    <source>
        <dbReference type="ARBA" id="ARBA00022603"/>
    </source>
</evidence>
<proteinExistence type="inferred from homology"/>
<keyword evidence="2" id="KW-0489">Methyltransferase</keyword>
<dbReference type="PANTHER" id="PTHR42786:SF2">
    <property type="entry name" value="TRNA (CYTIDINE_URIDINE-2'-O-)-METHYLTRANSFERASE TRMJ"/>
    <property type="match status" value="1"/>
</dbReference>
<feature type="region of interest" description="Disordered" evidence="5">
    <location>
        <begin position="74"/>
        <end position="97"/>
    </location>
</feature>
<dbReference type="Proteomes" id="UP000247498">
    <property type="component" value="Unassembled WGS sequence"/>
</dbReference>
<sequence length="307" mass="30645">MQSPMYQRNPRGSRGGSTPGGGAGGGGGAAGGRCGRPPRCRAPAAGGAAFGERDYLATRQSRAREEWAASYRAAQARGDRSAGAGNPDAPAAAAGLDPPPRLGGVSVVLCSPLRPRTVGTVARLCSCFEAVDLRLVEPRCNHVSRPALSASKGAQFVVRAARVHGSLAEALASAGAAGVAFTRWGAAAGGPRAVQGVAGLLAAPEVAAALRSGGGRVALVFGREEFGLSDEEVRACALACELPMGRLSESLSLSHAAAIALAALFGAAEGQQQAGQQQAGQQQAGQQQQAGPANVALQVAAGAARQQ</sequence>